<feature type="chain" id="PRO_5013735257" evidence="4">
    <location>
        <begin position="22"/>
        <end position="216"/>
    </location>
</feature>
<dbReference type="Gene3D" id="3.40.50.1820">
    <property type="entry name" value="alpha/beta hydrolase"/>
    <property type="match status" value="1"/>
</dbReference>
<dbReference type="InterPro" id="IPR019819">
    <property type="entry name" value="Carboxylesterase_B_CS"/>
</dbReference>
<organism evidence="6 7">
    <name type="scientific">Stichopus japonicus</name>
    <name type="common">Sea cucumber</name>
    <dbReference type="NCBI Taxonomy" id="307972"/>
    <lineage>
        <taxon>Eukaryota</taxon>
        <taxon>Metazoa</taxon>
        <taxon>Echinodermata</taxon>
        <taxon>Eleutherozoa</taxon>
        <taxon>Echinozoa</taxon>
        <taxon>Holothuroidea</taxon>
        <taxon>Aspidochirotacea</taxon>
        <taxon>Aspidochirotida</taxon>
        <taxon>Stichopodidae</taxon>
        <taxon>Apostichopus</taxon>
    </lineage>
</organism>
<feature type="domain" description="Carboxylesterase type B" evidence="5">
    <location>
        <begin position="29"/>
        <end position="214"/>
    </location>
</feature>
<reference evidence="6 7" key="1">
    <citation type="journal article" date="2017" name="PLoS Biol.">
        <title>The sea cucumber genome provides insights into morphological evolution and visceral regeneration.</title>
        <authorList>
            <person name="Zhang X."/>
            <person name="Sun L."/>
            <person name="Yuan J."/>
            <person name="Sun Y."/>
            <person name="Gao Y."/>
            <person name="Zhang L."/>
            <person name="Li S."/>
            <person name="Dai H."/>
            <person name="Hamel J.F."/>
            <person name="Liu C."/>
            <person name="Yu Y."/>
            <person name="Liu S."/>
            <person name="Lin W."/>
            <person name="Guo K."/>
            <person name="Jin S."/>
            <person name="Xu P."/>
            <person name="Storey K.B."/>
            <person name="Huan P."/>
            <person name="Zhang T."/>
            <person name="Zhou Y."/>
            <person name="Zhang J."/>
            <person name="Lin C."/>
            <person name="Li X."/>
            <person name="Xing L."/>
            <person name="Huo D."/>
            <person name="Sun M."/>
            <person name="Wang L."/>
            <person name="Mercier A."/>
            <person name="Li F."/>
            <person name="Yang H."/>
            <person name="Xiang J."/>
        </authorList>
    </citation>
    <scope>NUCLEOTIDE SEQUENCE [LARGE SCALE GENOMIC DNA]</scope>
    <source>
        <strain evidence="6">Shaxun</strain>
        <tissue evidence="6">Muscle</tissue>
    </source>
</reference>
<keyword evidence="3" id="KW-0378">Hydrolase</keyword>
<keyword evidence="2" id="KW-0719">Serine esterase</keyword>
<evidence type="ECO:0000256" key="4">
    <source>
        <dbReference type="SAM" id="SignalP"/>
    </source>
</evidence>
<evidence type="ECO:0000256" key="3">
    <source>
        <dbReference type="ARBA" id="ARBA00022801"/>
    </source>
</evidence>
<dbReference type="PANTHER" id="PTHR43918">
    <property type="entry name" value="ACETYLCHOLINESTERASE"/>
    <property type="match status" value="1"/>
</dbReference>
<evidence type="ECO:0000313" key="7">
    <source>
        <dbReference type="Proteomes" id="UP000230750"/>
    </source>
</evidence>
<evidence type="ECO:0000313" key="6">
    <source>
        <dbReference type="EMBL" id="PIK42443.1"/>
    </source>
</evidence>
<gene>
    <name evidence="6" type="ORF">BSL78_20702</name>
</gene>
<feature type="signal peptide" evidence="4">
    <location>
        <begin position="1"/>
        <end position="21"/>
    </location>
</feature>
<sequence length="216" mass="23999">MMSRFLCLAILVLYCNTPSLAILPFDPDLKVSTTFGVVQGTDLDESFGFLGIPFGKPPTGALRYTEPQPPEPWTDILPVHKYPPGCIQKCAEPPDACPTEISEDCLYLNVWTPKRNLSADGLHPVFMFMHGGNFRDGAGGVPLYDGRYLAEYADTVIVTINYRLEVFGWLYLGNVTDPESGDDYSLANLGLKDQRLAMKFIYENIEQFGGDPNRCS</sequence>
<dbReference type="PROSITE" id="PS00941">
    <property type="entry name" value="CARBOXYLESTERASE_B_2"/>
    <property type="match status" value="1"/>
</dbReference>
<dbReference type="SUPFAM" id="SSF53474">
    <property type="entry name" value="alpha/beta-Hydrolases"/>
    <property type="match status" value="1"/>
</dbReference>
<evidence type="ECO:0000256" key="1">
    <source>
        <dbReference type="ARBA" id="ARBA00005964"/>
    </source>
</evidence>
<dbReference type="PANTHER" id="PTHR43918:SF4">
    <property type="entry name" value="CARBOXYLIC ESTER HYDROLASE"/>
    <property type="match status" value="1"/>
</dbReference>
<dbReference type="Pfam" id="PF00135">
    <property type="entry name" value="COesterase"/>
    <property type="match status" value="1"/>
</dbReference>
<keyword evidence="7" id="KW-1185">Reference proteome</keyword>
<name>A0A2G8K3A4_STIJA</name>
<dbReference type="AlphaFoldDB" id="A0A2G8K3A4"/>
<dbReference type="InterPro" id="IPR029058">
    <property type="entry name" value="AB_hydrolase_fold"/>
</dbReference>
<dbReference type="InterPro" id="IPR050654">
    <property type="entry name" value="AChE-related_enzymes"/>
</dbReference>
<comment type="caution">
    <text evidence="6">The sequence shown here is derived from an EMBL/GenBank/DDBJ whole genome shotgun (WGS) entry which is preliminary data.</text>
</comment>
<accession>A0A2G8K3A4</accession>
<dbReference type="OrthoDB" id="3200163at2759"/>
<dbReference type="GO" id="GO:0052689">
    <property type="term" value="F:carboxylic ester hydrolase activity"/>
    <property type="evidence" value="ECO:0007669"/>
    <property type="project" value="UniProtKB-KW"/>
</dbReference>
<evidence type="ECO:0000259" key="5">
    <source>
        <dbReference type="Pfam" id="PF00135"/>
    </source>
</evidence>
<dbReference type="Proteomes" id="UP000230750">
    <property type="component" value="Unassembled WGS sequence"/>
</dbReference>
<protein>
    <submittedName>
        <fullName evidence="6">Putative crystal protein-like</fullName>
    </submittedName>
</protein>
<keyword evidence="4" id="KW-0732">Signal</keyword>
<comment type="similarity">
    <text evidence="1">Belongs to the type-B carboxylesterase/lipase family.</text>
</comment>
<dbReference type="InterPro" id="IPR002018">
    <property type="entry name" value="CarbesteraseB"/>
</dbReference>
<proteinExistence type="inferred from homology"/>
<dbReference type="STRING" id="307972.A0A2G8K3A4"/>
<evidence type="ECO:0000256" key="2">
    <source>
        <dbReference type="ARBA" id="ARBA00022487"/>
    </source>
</evidence>
<dbReference type="EMBL" id="MRZV01000935">
    <property type="protein sequence ID" value="PIK42443.1"/>
    <property type="molecule type" value="Genomic_DNA"/>
</dbReference>